<dbReference type="EMBL" id="JAUEPR010000027">
    <property type="protein sequence ID" value="KAK0474411.1"/>
    <property type="molecule type" value="Genomic_DNA"/>
</dbReference>
<name>A0AA39NZ65_9AGAR</name>
<dbReference type="Pfam" id="PF20152">
    <property type="entry name" value="DUF6534"/>
    <property type="match status" value="1"/>
</dbReference>
<feature type="domain" description="DUF6534" evidence="2">
    <location>
        <begin position="169"/>
        <end position="254"/>
    </location>
</feature>
<reference evidence="3" key="1">
    <citation type="submission" date="2023-06" db="EMBL/GenBank/DDBJ databases">
        <authorList>
            <consortium name="Lawrence Berkeley National Laboratory"/>
            <person name="Ahrendt S."/>
            <person name="Sahu N."/>
            <person name="Indic B."/>
            <person name="Wong-Bajracharya J."/>
            <person name="Merenyi Z."/>
            <person name="Ke H.-M."/>
            <person name="Monk M."/>
            <person name="Kocsube S."/>
            <person name="Drula E."/>
            <person name="Lipzen A."/>
            <person name="Balint B."/>
            <person name="Henrissat B."/>
            <person name="Andreopoulos B."/>
            <person name="Martin F.M."/>
            <person name="Harder C.B."/>
            <person name="Rigling D."/>
            <person name="Ford K.L."/>
            <person name="Foster G.D."/>
            <person name="Pangilinan J."/>
            <person name="Papanicolaou A."/>
            <person name="Barry K."/>
            <person name="LaButti K."/>
            <person name="Viragh M."/>
            <person name="Koriabine M."/>
            <person name="Yan M."/>
            <person name="Riley R."/>
            <person name="Champramary S."/>
            <person name="Plett K.L."/>
            <person name="Tsai I.J."/>
            <person name="Slot J."/>
            <person name="Sipos G."/>
            <person name="Plett J."/>
            <person name="Nagy L.G."/>
            <person name="Grigoriev I.V."/>
        </authorList>
    </citation>
    <scope>NUCLEOTIDE SEQUENCE</scope>
    <source>
        <strain evidence="3">ICMP 16352</strain>
    </source>
</reference>
<feature type="transmembrane region" description="Helical" evidence="1">
    <location>
        <begin position="204"/>
        <end position="225"/>
    </location>
</feature>
<proteinExistence type="predicted"/>
<keyword evidence="4" id="KW-1185">Reference proteome</keyword>
<keyword evidence="1" id="KW-1133">Transmembrane helix</keyword>
<dbReference type="PANTHER" id="PTHR40465">
    <property type="entry name" value="CHROMOSOME 1, WHOLE GENOME SHOTGUN SEQUENCE"/>
    <property type="match status" value="1"/>
</dbReference>
<gene>
    <name evidence="3" type="ORF">IW261DRAFT_1568771</name>
</gene>
<feature type="transmembrane region" description="Helical" evidence="1">
    <location>
        <begin position="51"/>
        <end position="78"/>
    </location>
</feature>
<dbReference type="PANTHER" id="PTHR40465:SF1">
    <property type="entry name" value="DUF6534 DOMAIN-CONTAINING PROTEIN"/>
    <property type="match status" value="1"/>
</dbReference>
<sequence>MQPVPEGFHIEELSGPGIVAYLMHWGLFGTLSVQLYLYYLAFPKDRKFIKYLVYGIYIIEFVQTVLFTHDAFAIFGYGFGDIDALTGMHFNWLTIPIMGALRLSGRSSMHTESSLYQDHELSLYSLSVSLTSSVAGIIDGAYCFSEDNIADLTNDRRVSIAVGIWCSASALCDVIIAICMTYYLMRNNTSLRCTQILVSSLIRLTIETGTMTAVAVLLSLILFLAFPHETFYAAIVVIVPNLYANTILMMLNSRIRIVGGRDTYTSSGDMIITTTTMMKGIISQSTKGTQPADTGIQGQVSVVAITQNVFNDKLFETKEKPQNGSISLSV</sequence>
<evidence type="ECO:0000256" key="1">
    <source>
        <dbReference type="SAM" id="Phobius"/>
    </source>
</evidence>
<comment type="caution">
    <text evidence="3">The sequence shown here is derived from an EMBL/GenBank/DDBJ whole genome shotgun (WGS) entry which is preliminary data.</text>
</comment>
<feature type="transmembrane region" description="Helical" evidence="1">
    <location>
        <begin position="18"/>
        <end position="39"/>
    </location>
</feature>
<evidence type="ECO:0000313" key="3">
    <source>
        <dbReference type="EMBL" id="KAK0474411.1"/>
    </source>
</evidence>
<organism evidence="3 4">
    <name type="scientific">Armillaria novae-zelandiae</name>
    <dbReference type="NCBI Taxonomy" id="153914"/>
    <lineage>
        <taxon>Eukaryota</taxon>
        <taxon>Fungi</taxon>
        <taxon>Dikarya</taxon>
        <taxon>Basidiomycota</taxon>
        <taxon>Agaricomycotina</taxon>
        <taxon>Agaricomycetes</taxon>
        <taxon>Agaricomycetidae</taxon>
        <taxon>Agaricales</taxon>
        <taxon>Marasmiineae</taxon>
        <taxon>Physalacriaceae</taxon>
        <taxon>Armillaria</taxon>
    </lineage>
</organism>
<keyword evidence="1" id="KW-0812">Transmembrane</keyword>
<protein>
    <recommendedName>
        <fullName evidence="2">DUF6534 domain-containing protein</fullName>
    </recommendedName>
</protein>
<evidence type="ECO:0000259" key="2">
    <source>
        <dbReference type="Pfam" id="PF20152"/>
    </source>
</evidence>
<evidence type="ECO:0000313" key="4">
    <source>
        <dbReference type="Proteomes" id="UP001175227"/>
    </source>
</evidence>
<feature type="transmembrane region" description="Helical" evidence="1">
    <location>
        <begin position="231"/>
        <end position="251"/>
    </location>
</feature>
<accession>A0AA39NZ65</accession>
<keyword evidence="1" id="KW-0472">Membrane</keyword>
<dbReference type="AlphaFoldDB" id="A0AA39NZ65"/>
<dbReference type="Proteomes" id="UP001175227">
    <property type="component" value="Unassembled WGS sequence"/>
</dbReference>
<feature type="transmembrane region" description="Helical" evidence="1">
    <location>
        <begin position="162"/>
        <end position="184"/>
    </location>
</feature>
<dbReference type="InterPro" id="IPR045339">
    <property type="entry name" value="DUF6534"/>
</dbReference>